<feature type="binding site" evidence="14 15">
    <location>
        <position position="13"/>
    </location>
    <ligand>
        <name>a divalent metal cation</name>
        <dbReference type="ChEBI" id="CHEBI:60240"/>
    </ligand>
</feature>
<keyword evidence="8 14" id="KW-0963">Cytoplasm</keyword>
<dbReference type="EC" id="3.1.26.4" evidence="6 14"/>
<dbReference type="GO" id="GO:0004523">
    <property type="term" value="F:RNA-DNA hybrid ribonuclease activity"/>
    <property type="evidence" value="ECO:0007669"/>
    <property type="project" value="UniProtKB-UniRule"/>
</dbReference>
<dbReference type="AlphaFoldDB" id="U4KSW6"/>
<comment type="function">
    <text evidence="3 14 16">Endonuclease that specifically degrades the RNA of RNA-DNA hybrids.</text>
</comment>
<dbReference type="CDD" id="cd07182">
    <property type="entry name" value="RNase_HII_bacteria_HII_like"/>
    <property type="match status" value="1"/>
</dbReference>
<dbReference type="HOGENOM" id="CLU_036532_3_2_14"/>
<dbReference type="GO" id="GO:0005737">
    <property type="term" value="C:cytoplasm"/>
    <property type="evidence" value="ECO:0007669"/>
    <property type="project" value="UniProtKB-SubCell"/>
</dbReference>
<dbReference type="InterPro" id="IPR001352">
    <property type="entry name" value="RNase_HII/HIII"/>
</dbReference>
<evidence type="ECO:0000256" key="8">
    <source>
        <dbReference type="ARBA" id="ARBA00022490"/>
    </source>
</evidence>
<dbReference type="EMBL" id="FO681348">
    <property type="protein sequence ID" value="CCV65654.1"/>
    <property type="molecule type" value="Genomic_DNA"/>
</dbReference>
<dbReference type="InterPro" id="IPR036397">
    <property type="entry name" value="RNaseH_sf"/>
</dbReference>
<dbReference type="Proteomes" id="UP000032737">
    <property type="component" value="Chromosome"/>
</dbReference>
<dbReference type="STRING" id="61635.BN85306330"/>
<comment type="subcellular location">
    <subcellularLocation>
        <location evidence="4 14">Cytoplasm</location>
    </subcellularLocation>
</comment>
<dbReference type="InterPro" id="IPR024567">
    <property type="entry name" value="RNase_HII/HIII_dom"/>
</dbReference>
<dbReference type="InterPro" id="IPR012337">
    <property type="entry name" value="RNaseH-like_sf"/>
</dbReference>
<dbReference type="Gene3D" id="3.30.420.10">
    <property type="entry name" value="Ribonuclease H-like superfamily/Ribonuclease H"/>
    <property type="match status" value="1"/>
</dbReference>
<dbReference type="NCBIfam" id="NF000595">
    <property type="entry name" value="PRK00015.1-3"/>
    <property type="match status" value="1"/>
</dbReference>
<dbReference type="GO" id="GO:0043137">
    <property type="term" value="P:DNA replication, removal of RNA primer"/>
    <property type="evidence" value="ECO:0007669"/>
    <property type="project" value="TreeGrafter"/>
</dbReference>
<accession>U4KSW6</accession>
<organism evidence="18 19">
    <name type="scientific">Acholeplasma brassicae</name>
    <dbReference type="NCBI Taxonomy" id="61635"/>
    <lineage>
        <taxon>Bacteria</taxon>
        <taxon>Bacillati</taxon>
        <taxon>Mycoplasmatota</taxon>
        <taxon>Mollicutes</taxon>
        <taxon>Acholeplasmatales</taxon>
        <taxon>Acholeplasmataceae</taxon>
        <taxon>Acholeplasma</taxon>
    </lineage>
</organism>
<dbReference type="KEGG" id="abra:BN85306330"/>
<dbReference type="SUPFAM" id="SSF53098">
    <property type="entry name" value="Ribonuclease H-like"/>
    <property type="match status" value="1"/>
</dbReference>
<dbReference type="PROSITE" id="PS51975">
    <property type="entry name" value="RNASE_H_2"/>
    <property type="match status" value="1"/>
</dbReference>
<feature type="binding site" evidence="14 15">
    <location>
        <position position="105"/>
    </location>
    <ligand>
        <name>a divalent metal cation</name>
        <dbReference type="ChEBI" id="CHEBI:60240"/>
    </ligand>
</feature>
<evidence type="ECO:0000256" key="12">
    <source>
        <dbReference type="ARBA" id="ARBA00022801"/>
    </source>
</evidence>
<comment type="cofactor">
    <cofactor evidence="2">
        <name>Mg(2+)</name>
        <dbReference type="ChEBI" id="CHEBI:18420"/>
    </cofactor>
</comment>
<evidence type="ECO:0000313" key="18">
    <source>
        <dbReference type="EMBL" id="CCV65654.1"/>
    </source>
</evidence>
<keyword evidence="12 14" id="KW-0378">Hydrolase</keyword>
<evidence type="ECO:0000256" key="2">
    <source>
        <dbReference type="ARBA" id="ARBA00001946"/>
    </source>
</evidence>
<comment type="cofactor">
    <cofactor evidence="14 15">
        <name>Mn(2+)</name>
        <dbReference type="ChEBI" id="CHEBI:29035"/>
    </cofactor>
    <cofactor evidence="14 15">
        <name>Mg(2+)</name>
        <dbReference type="ChEBI" id="CHEBI:18420"/>
    </cofactor>
    <text evidence="14 15">Manganese or magnesium. Binds 1 divalent metal ion per monomer in the absence of substrate. May bind a second metal ion after substrate binding.</text>
</comment>
<evidence type="ECO:0000256" key="10">
    <source>
        <dbReference type="ARBA" id="ARBA00022723"/>
    </source>
</evidence>
<keyword evidence="19" id="KW-1185">Reference proteome</keyword>
<sequence length="196" mass="21391">MNSHGFNFVCGTDEAGRGPLAGPVVACAIILKKGAKLPGVDDSKKLSEKKRNALIGLIKEQALAISISMVSPQEIDQVNIYRSAKNAMISAIKGLKIKPDYVLADAMMLEEEIGIPTESLIKGDQRSISIAAASIIAKVTRDQYMKEMDELFPQYGFQKHKGYPTKAHVEAIKEHGICPIHRKTFEPIKSMLGGLK</sequence>
<evidence type="ECO:0000313" key="19">
    <source>
        <dbReference type="Proteomes" id="UP000032737"/>
    </source>
</evidence>
<dbReference type="FunFam" id="3.30.420.10:FF:000006">
    <property type="entry name" value="Ribonuclease HII"/>
    <property type="match status" value="1"/>
</dbReference>
<reference evidence="18 19" key="1">
    <citation type="journal article" date="2013" name="J. Mol. Microbiol. Biotechnol.">
        <title>Analysis of the Complete Genomes of Acholeplasma brassicae , A. palmae and A. laidlawii and Their Comparison to the Obligate Parasites from ' Candidatus Phytoplasma'.</title>
        <authorList>
            <person name="Kube M."/>
            <person name="Siewert C."/>
            <person name="Migdoll A.M."/>
            <person name="Duduk B."/>
            <person name="Holz S."/>
            <person name="Rabus R."/>
            <person name="Seemuller E."/>
            <person name="Mitrovic J."/>
            <person name="Muller I."/>
            <person name="Buttner C."/>
            <person name="Reinhardt R."/>
        </authorList>
    </citation>
    <scope>NUCLEOTIDE SEQUENCE [LARGE SCALE GENOMIC DNA]</scope>
    <source>
        <strain evidence="19">0502</strain>
    </source>
</reference>
<dbReference type="InterPro" id="IPR022898">
    <property type="entry name" value="RNase_HII"/>
</dbReference>
<protein>
    <recommendedName>
        <fullName evidence="7 14">Ribonuclease HII</fullName>
        <shortName evidence="14">RNase HII</shortName>
        <ecNumber evidence="6 14">3.1.26.4</ecNumber>
    </recommendedName>
</protein>
<evidence type="ECO:0000256" key="1">
    <source>
        <dbReference type="ARBA" id="ARBA00000077"/>
    </source>
</evidence>
<evidence type="ECO:0000259" key="17">
    <source>
        <dbReference type="PROSITE" id="PS51975"/>
    </source>
</evidence>
<dbReference type="GO" id="GO:0030145">
    <property type="term" value="F:manganese ion binding"/>
    <property type="evidence" value="ECO:0007669"/>
    <property type="project" value="UniProtKB-UniRule"/>
</dbReference>
<evidence type="ECO:0000256" key="13">
    <source>
        <dbReference type="ARBA" id="ARBA00023211"/>
    </source>
</evidence>
<dbReference type="HAMAP" id="MF_00052_B">
    <property type="entry name" value="RNase_HII_B"/>
    <property type="match status" value="1"/>
</dbReference>
<evidence type="ECO:0000256" key="16">
    <source>
        <dbReference type="RuleBase" id="RU003515"/>
    </source>
</evidence>
<name>U4KSW6_9MOLU</name>
<evidence type="ECO:0000256" key="5">
    <source>
        <dbReference type="ARBA" id="ARBA00007383"/>
    </source>
</evidence>
<keyword evidence="11 14" id="KW-0255">Endonuclease</keyword>
<evidence type="ECO:0000256" key="7">
    <source>
        <dbReference type="ARBA" id="ARBA00019179"/>
    </source>
</evidence>
<dbReference type="GO" id="GO:0006298">
    <property type="term" value="P:mismatch repair"/>
    <property type="evidence" value="ECO:0007669"/>
    <property type="project" value="TreeGrafter"/>
</dbReference>
<evidence type="ECO:0000256" key="11">
    <source>
        <dbReference type="ARBA" id="ARBA00022759"/>
    </source>
</evidence>
<evidence type="ECO:0000256" key="9">
    <source>
        <dbReference type="ARBA" id="ARBA00022722"/>
    </source>
</evidence>
<dbReference type="GO" id="GO:0003723">
    <property type="term" value="F:RNA binding"/>
    <property type="evidence" value="ECO:0007669"/>
    <property type="project" value="UniProtKB-UniRule"/>
</dbReference>
<keyword evidence="9 14" id="KW-0540">Nuclease</keyword>
<keyword evidence="13 14" id="KW-0464">Manganese</keyword>
<evidence type="ECO:0000256" key="14">
    <source>
        <dbReference type="HAMAP-Rule" id="MF_00052"/>
    </source>
</evidence>
<feature type="domain" description="RNase H type-2" evidence="17">
    <location>
        <begin position="7"/>
        <end position="196"/>
    </location>
</feature>
<gene>
    <name evidence="14 18" type="primary">rnhB</name>
    <name evidence="18" type="ORF">BN85306330</name>
</gene>
<feature type="binding site" evidence="14 15">
    <location>
        <position position="14"/>
    </location>
    <ligand>
        <name>a divalent metal cation</name>
        <dbReference type="ChEBI" id="CHEBI:60240"/>
    </ligand>
</feature>
<proteinExistence type="inferred from homology"/>
<dbReference type="Pfam" id="PF01351">
    <property type="entry name" value="RNase_HII"/>
    <property type="match status" value="1"/>
</dbReference>
<evidence type="ECO:0000256" key="4">
    <source>
        <dbReference type="ARBA" id="ARBA00004496"/>
    </source>
</evidence>
<evidence type="ECO:0000256" key="6">
    <source>
        <dbReference type="ARBA" id="ARBA00012180"/>
    </source>
</evidence>
<comment type="catalytic activity">
    <reaction evidence="1 14 15 16">
        <text>Endonucleolytic cleavage to 5'-phosphomonoester.</text>
        <dbReference type="EC" id="3.1.26.4"/>
    </reaction>
</comment>
<comment type="similarity">
    <text evidence="5 14 16">Belongs to the RNase HII family.</text>
</comment>
<evidence type="ECO:0000256" key="15">
    <source>
        <dbReference type="PROSITE-ProRule" id="PRU01319"/>
    </source>
</evidence>
<dbReference type="PANTHER" id="PTHR10954:SF18">
    <property type="entry name" value="RIBONUCLEASE HII"/>
    <property type="match status" value="1"/>
</dbReference>
<dbReference type="PANTHER" id="PTHR10954">
    <property type="entry name" value="RIBONUCLEASE H2 SUBUNIT A"/>
    <property type="match status" value="1"/>
</dbReference>
<keyword evidence="10 14" id="KW-0479">Metal-binding</keyword>
<evidence type="ECO:0000256" key="3">
    <source>
        <dbReference type="ARBA" id="ARBA00004065"/>
    </source>
</evidence>
<dbReference type="GO" id="GO:0032299">
    <property type="term" value="C:ribonuclease H2 complex"/>
    <property type="evidence" value="ECO:0007669"/>
    <property type="project" value="TreeGrafter"/>
</dbReference>
<dbReference type="NCBIfam" id="NF000594">
    <property type="entry name" value="PRK00015.1-1"/>
    <property type="match status" value="1"/>
</dbReference>